<dbReference type="AlphaFoldDB" id="A0A3T2V073"/>
<name>A0A3T2V073_SHIFL</name>
<dbReference type="EMBL" id="AAAAHL010000187">
    <property type="protein sequence ID" value="EAA0484083.1"/>
    <property type="molecule type" value="Genomic_DNA"/>
</dbReference>
<organism evidence="1">
    <name type="scientific">Shigella flexneri</name>
    <dbReference type="NCBI Taxonomy" id="623"/>
    <lineage>
        <taxon>Bacteria</taxon>
        <taxon>Pseudomonadati</taxon>
        <taxon>Pseudomonadota</taxon>
        <taxon>Gammaproteobacteria</taxon>
        <taxon>Enterobacterales</taxon>
        <taxon>Enterobacteriaceae</taxon>
        <taxon>Shigella</taxon>
    </lineage>
</organism>
<protein>
    <submittedName>
        <fullName evidence="1">Uncharacterized protein</fullName>
    </submittedName>
</protein>
<dbReference type="Proteomes" id="UP000839563">
    <property type="component" value="Unassembled WGS sequence"/>
</dbReference>
<reference evidence="1" key="1">
    <citation type="submission" date="2018-05" db="EMBL/GenBank/DDBJ databases">
        <authorList>
            <person name="Ashton P.M."/>
            <person name="Dallman T."/>
            <person name="Nair S."/>
            <person name="De Pinna E."/>
            <person name="Peters T."/>
            <person name="Grant K."/>
        </authorList>
    </citation>
    <scope>NUCLEOTIDE SEQUENCE [LARGE SCALE GENOMIC DNA]</scope>
    <source>
        <strain evidence="1">397720</strain>
    </source>
</reference>
<evidence type="ECO:0000313" key="1">
    <source>
        <dbReference type="EMBL" id="EAA0484083.1"/>
    </source>
</evidence>
<comment type="caution">
    <text evidence="1">The sequence shown here is derived from an EMBL/GenBank/DDBJ whole genome shotgun (WGS) entry which is preliminary data.</text>
</comment>
<gene>
    <name evidence="1" type="ORF">DK174_19865</name>
</gene>
<accession>A0A3T2V073</accession>
<sequence length="82" mass="9131">MCCVCGLFGPSMGLTPYGAAAGSVQIRSMRICRSPQSLTYVSSWGLTHLSPSCNSNYLEYKYCVLILRLCAWGNLYCERIHK</sequence>
<proteinExistence type="predicted"/>